<dbReference type="Proteomes" id="UP000005451">
    <property type="component" value="Unassembled WGS sequence"/>
</dbReference>
<protein>
    <submittedName>
        <fullName evidence="2">Uncharacterized protein</fullName>
    </submittedName>
</protein>
<dbReference type="STRING" id="561177.ANHYDRO_01011"/>
<organism evidence="2 3">
    <name type="scientific">Anaerococcus hydrogenalis DSM 7454</name>
    <dbReference type="NCBI Taxonomy" id="561177"/>
    <lineage>
        <taxon>Bacteria</taxon>
        <taxon>Bacillati</taxon>
        <taxon>Bacillota</taxon>
        <taxon>Tissierellia</taxon>
        <taxon>Tissierellales</taxon>
        <taxon>Peptoniphilaceae</taxon>
        <taxon>Anaerococcus</taxon>
    </lineage>
</organism>
<proteinExistence type="predicted"/>
<accession>B6W8W0</accession>
<keyword evidence="1" id="KW-0812">Transmembrane</keyword>
<comment type="caution">
    <text evidence="2">The sequence shown here is derived from an EMBL/GenBank/DDBJ whole genome shotgun (WGS) entry which is preliminary data.</text>
</comment>
<dbReference type="AlphaFoldDB" id="B6W8W0"/>
<gene>
    <name evidence="2" type="ORF">ANHYDRO_01011</name>
</gene>
<feature type="transmembrane region" description="Helical" evidence="1">
    <location>
        <begin position="92"/>
        <end position="111"/>
    </location>
</feature>
<dbReference type="EMBL" id="ABXA01000024">
    <property type="protein sequence ID" value="EEB36173.1"/>
    <property type="molecule type" value="Genomic_DNA"/>
</dbReference>
<evidence type="ECO:0000256" key="1">
    <source>
        <dbReference type="SAM" id="Phobius"/>
    </source>
</evidence>
<reference evidence="2 3" key="1">
    <citation type="submission" date="2008-09" db="EMBL/GenBank/DDBJ databases">
        <authorList>
            <person name="Fulton L."/>
            <person name="Clifton S."/>
            <person name="Fulton B."/>
            <person name="Xu J."/>
            <person name="Minx P."/>
            <person name="Pepin K.H."/>
            <person name="Johnson M."/>
            <person name="Thiruvilangam P."/>
            <person name="Bhonagiri V."/>
            <person name="Nash W.E."/>
            <person name="Mardis E.R."/>
            <person name="Wilson R.K."/>
        </authorList>
    </citation>
    <scope>NUCLEOTIDE SEQUENCE [LARGE SCALE GENOMIC DNA]</scope>
    <source>
        <strain evidence="2 3">DSM 7454</strain>
    </source>
</reference>
<feature type="transmembrane region" description="Helical" evidence="1">
    <location>
        <begin position="23"/>
        <end position="41"/>
    </location>
</feature>
<evidence type="ECO:0000313" key="2">
    <source>
        <dbReference type="EMBL" id="EEB36173.1"/>
    </source>
</evidence>
<keyword evidence="1" id="KW-0472">Membrane</keyword>
<name>B6W8W0_9FIRM</name>
<evidence type="ECO:0000313" key="3">
    <source>
        <dbReference type="Proteomes" id="UP000005451"/>
    </source>
</evidence>
<reference evidence="2 3" key="2">
    <citation type="submission" date="2008-10" db="EMBL/GenBank/DDBJ databases">
        <title>Draft genome sequence of Anaerococcus hydrogenalis (DSM 7454).</title>
        <authorList>
            <person name="Sudarsanam P."/>
            <person name="Ley R."/>
            <person name="Guruge J."/>
            <person name="Turnbaugh P.J."/>
            <person name="Mahowald M."/>
            <person name="Liep D."/>
            <person name="Gordon J."/>
        </authorList>
    </citation>
    <scope>NUCLEOTIDE SEQUENCE [LARGE SCALE GENOMIC DNA]</scope>
    <source>
        <strain evidence="2 3">DSM 7454</strain>
    </source>
</reference>
<dbReference type="eggNOG" id="ENOG5032Y4R">
    <property type="taxonomic scope" value="Bacteria"/>
</dbReference>
<keyword evidence="1" id="KW-1133">Transmembrane helix</keyword>
<feature type="transmembrane region" description="Helical" evidence="1">
    <location>
        <begin position="53"/>
        <end position="72"/>
    </location>
</feature>
<sequence>MIMKKVSKMDEMDRNILLRSESLAYKFAVIVLSLWVIFSSYKSLFSDFKYNPLPVLILCLTISVQNFSRIYIKNKMVEGDEEYGRKNKFMEIIVLTLSILALIIFIGMQVIK</sequence>